<keyword evidence="8" id="KW-0539">Nucleus</keyword>
<dbReference type="PANTHER" id="PTHR14865">
    <property type="entry name" value="CST COMPLEX SUBUNIT CTC1"/>
    <property type="match status" value="1"/>
</dbReference>
<sequence length="1326" mass="148911">MEEDTAILLKISDLIQRALPHTAASSLNPSRHVSTSKPHRNFDNNRRHAPSCQNPIPETLKPLDYKAKIIGKLTLPSYAVGCSKIECSCFHFADDSGSVCCDILDFDPKMIGSIIRVLSWNFVPSLKFESRSGKGGFLEIITWDFLQSCNENVCSFVGFSSFCLNLGFCKVSPKVKYLVFGRINSISPVYSVPCADVRSGSQDICGFLVSVFVCECKFCNPKFFLSELNYRCVENINGHCFSKREIVYFCGLSSSLHPVISRLIGDVVLLTNLKKKLVFVGKEESVLMYLTTNEVSLHIPKLYKKWRFIHNYDTRGKGEYRSYTGIVTGIYMKGMVVELDRDVMLLLTDQQLTVPHSLRVGAIVTLENVHVVDPKFSWGKMLILGACCRTSVNLKSFSPLETGFYLKSYSPSLLQKFIDCLPYSTRLWVLLVVSCFRKKFIGILSEKEILGSKHKEGLAQIYALSHLPLSVFHDRHGVLLEFCKLSLCPVDHEMHNQLRLVLPIGHLICYCEASWKKSLGDWNNSADFSGSICRRKTISCGGRFYAQSIRKVIRTEDIGVLVVGSLKAENFIIIAEGKPEMLVQFDLQPEQSLSCRSIFGNDSLTRRMKLSPYLYRKPSSDDSKVDPWSLLYDQKRNLQEQDYESGKFHMLLLTHKFPIQQMFHLGQAKKSALFAQAIVLPWSLLVAENNKDSDVTRLSLDHLGDSLEKFTRSEKVFVHKRCKFDRSFIDAPNCRSSDVGNGICGHFTDHCSSHVSCRTENCGCNLNLPHELSCLVFNSSVNYYRKGTLQYTDASNKIVPCCKPQKSTVLLEFSSQSFSVFEALRIGGYYLVKHEEKDMICSVKMHSQIHPAKLSVSAGTRFHSFVFSSLDSLQTSKASIIYPFRNLGQEQYLNEINNGSEKHFSSDVSTDKACNEVKVTRPIDNGIGKIEIRIIAPTSALSLLENLLDQLHSSTEELDNQDSSSTKFDALKQSSGAIYPDHRLPEGDLMTIHGLVTAFHDSFPEQATLVQNGDGLPMFPRGTGYITIFGNLNHQAYPIGLGQDTYATFHRILLLRGQNKYMMMPVSFITINYVSWVNEHSDELNSTPRNLDLPSAATPTLSPAALISELLQFSEPKPIQFRCRVVAVYVIVLEKDRDIPQFHSGVRSTRSVEIPLAGFVLDDGSSSCCCWADSEEAATLLGLDCEEFSDNISSTEIVTKPQTGPWLPYRSTMGRLKQILKRHPRIVAQNYGTMPDSSCQDLTFSVDSNTLINSSDDYLLRSLIGNVFSKFWLVVGNLMDSSATKQLEERLCELDMTIPGLQNVWATSVTQANMLAEARNIMKQIS</sequence>
<gene>
    <name evidence="10" type="ORF">F511_13673</name>
</gene>
<dbReference type="EMBL" id="KV010000">
    <property type="protein sequence ID" value="KZV28878.1"/>
    <property type="molecule type" value="Genomic_DNA"/>
</dbReference>
<feature type="region of interest" description="Disordered" evidence="9">
    <location>
        <begin position="25"/>
        <end position="53"/>
    </location>
</feature>
<comment type="similarity">
    <text evidence="3">Belongs to the CTC1 family.</text>
</comment>
<dbReference type="Proteomes" id="UP000250235">
    <property type="component" value="Unassembled WGS sequence"/>
</dbReference>
<dbReference type="InterPro" id="IPR028262">
    <property type="entry name" value="CTC1_plant"/>
</dbReference>
<evidence type="ECO:0000313" key="11">
    <source>
        <dbReference type="Proteomes" id="UP000250235"/>
    </source>
</evidence>
<name>A0A2Z7B4J2_9LAMI</name>
<evidence type="ECO:0000256" key="3">
    <source>
        <dbReference type="ARBA" id="ARBA00006332"/>
    </source>
</evidence>
<dbReference type="GO" id="GO:0003697">
    <property type="term" value="F:single-stranded DNA binding"/>
    <property type="evidence" value="ECO:0007669"/>
    <property type="project" value="TreeGrafter"/>
</dbReference>
<evidence type="ECO:0000256" key="6">
    <source>
        <dbReference type="ARBA" id="ARBA00022895"/>
    </source>
</evidence>
<evidence type="ECO:0000256" key="1">
    <source>
        <dbReference type="ARBA" id="ARBA00004123"/>
    </source>
</evidence>
<organism evidence="10 11">
    <name type="scientific">Dorcoceras hygrometricum</name>
    <dbReference type="NCBI Taxonomy" id="472368"/>
    <lineage>
        <taxon>Eukaryota</taxon>
        <taxon>Viridiplantae</taxon>
        <taxon>Streptophyta</taxon>
        <taxon>Embryophyta</taxon>
        <taxon>Tracheophyta</taxon>
        <taxon>Spermatophyta</taxon>
        <taxon>Magnoliopsida</taxon>
        <taxon>eudicotyledons</taxon>
        <taxon>Gunneridae</taxon>
        <taxon>Pentapetalae</taxon>
        <taxon>asterids</taxon>
        <taxon>lamiids</taxon>
        <taxon>Lamiales</taxon>
        <taxon>Gesneriaceae</taxon>
        <taxon>Didymocarpoideae</taxon>
        <taxon>Trichosporeae</taxon>
        <taxon>Loxocarpinae</taxon>
        <taxon>Dorcoceras</taxon>
    </lineage>
</organism>
<dbReference type="Pfam" id="PF15491">
    <property type="entry name" value="CTC1_2"/>
    <property type="match status" value="1"/>
</dbReference>
<dbReference type="OrthoDB" id="2314520at2759"/>
<evidence type="ECO:0000256" key="7">
    <source>
        <dbReference type="ARBA" id="ARBA00023125"/>
    </source>
</evidence>
<evidence type="ECO:0000256" key="8">
    <source>
        <dbReference type="ARBA" id="ARBA00023242"/>
    </source>
</evidence>
<comment type="subcellular location">
    <subcellularLocation>
        <location evidence="2">Chromosome</location>
        <location evidence="2">Telomere</location>
    </subcellularLocation>
    <subcellularLocation>
        <location evidence="1">Nucleus</location>
    </subcellularLocation>
</comment>
<proteinExistence type="inferred from homology"/>
<feature type="compositionally biased region" description="Polar residues" evidence="9">
    <location>
        <begin position="25"/>
        <end position="36"/>
    </location>
</feature>
<keyword evidence="5" id="KW-0158">Chromosome</keyword>
<dbReference type="GO" id="GO:0042162">
    <property type="term" value="F:telomeric DNA binding"/>
    <property type="evidence" value="ECO:0007669"/>
    <property type="project" value="TreeGrafter"/>
</dbReference>
<evidence type="ECO:0000256" key="2">
    <source>
        <dbReference type="ARBA" id="ARBA00004574"/>
    </source>
</evidence>
<evidence type="ECO:0000256" key="4">
    <source>
        <dbReference type="ARBA" id="ARBA00016175"/>
    </source>
</evidence>
<keyword evidence="11" id="KW-1185">Reference proteome</keyword>
<evidence type="ECO:0000256" key="5">
    <source>
        <dbReference type="ARBA" id="ARBA00022454"/>
    </source>
</evidence>
<evidence type="ECO:0000313" key="10">
    <source>
        <dbReference type="EMBL" id="KZV28878.1"/>
    </source>
</evidence>
<dbReference type="GO" id="GO:0010833">
    <property type="term" value="P:telomere maintenance via telomere lengthening"/>
    <property type="evidence" value="ECO:0007669"/>
    <property type="project" value="TreeGrafter"/>
</dbReference>
<accession>A0A2Z7B4J2</accession>
<dbReference type="GO" id="GO:0045740">
    <property type="term" value="P:positive regulation of DNA replication"/>
    <property type="evidence" value="ECO:0007669"/>
    <property type="project" value="TreeGrafter"/>
</dbReference>
<evidence type="ECO:0000256" key="9">
    <source>
        <dbReference type="SAM" id="MobiDB-lite"/>
    </source>
</evidence>
<reference evidence="10 11" key="1">
    <citation type="journal article" date="2015" name="Proc. Natl. Acad. Sci. U.S.A.">
        <title>The resurrection genome of Boea hygrometrica: A blueprint for survival of dehydration.</title>
        <authorList>
            <person name="Xiao L."/>
            <person name="Yang G."/>
            <person name="Zhang L."/>
            <person name="Yang X."/>
            <person name="Zhao S."/>
            <person name="Ji Z."/>
            <person name="Zhou Q."/>
            <person name="Hu M."/>
            <person name="Wang Y."/>
            <person name="Chen M."/>
            <person name="Xu Y."/>
            <person name="Jin H."/>
            <person name="Xiao X."/>
            <person name="Hu G."/>
            <person name="Bao F."/>
            <person name="Hu Y."/>
            <person name="Wan P."/>
            <person name="Li L."/>
            <person name="Deng X."/>
            <person name="Kuang T."/>
            <person name="Xiang C."/>
            <person name="Zhu J.K."/>
            <person name="Oliver M.J."/>
            <person name="He Y."/>
        </authorList>
    </citation>
    <scope>NUCLEOTIDE SEQUENCE [LARGE SCALE GENOMIC DNA]</scope>
    <source>
        <strain evidence="11">cv. XS01</strain>
    </source>
</reference>
<dbReference type="InterPro" id="IPR042617">
    <property type="entry name" value="CTC1-like"/>
</dbReference>
<keyword evidence="7" id="KW-0238">DNA-binding</keyword>
<keyword evidence="6" id="KW-0779">Telomere</keyword>
<protein>
    <recommendedName>
        <fullName evidence="4">CST complex subunit CTC1</fullName>
    </recommendedName>
</protein>
<dbReference type="PANTHER" id="PTHR14865:SF2">
    <property type="entry name" value="CST COMPLEX SUBUNIT CTC1"/>
    <property type="match status" value="1"/>
</dbReference>
<dbReference type="GO" id="GO:1990879">
    <property type="term" value="C:CST complex"/>
    <property type="evidence" value="ECO:0007669"/>
    <property type="project" value="TreeGrafter"/>
</dbReference>